<reference evidence="1 2" key="1">
    <citation type="submission" date="2021-06" db="EMBL/GenBank/DDBJ databases">
        <title>Enterococcus alishanensis sp. nov., a novel lactic acid bacterium isolated from fresh coffee beans.</title>
        <authorList>
            <person name="Chen Y.-S."/>
        </authorList>
    </citation>
    <scope>NUCLEOTIDE SEQUENCE [LARGE SCALE GENOMIC DNA]</scope>
    <source>
        <strain evidence="1 2">ALS3</strain>
    </source>
</reference>
<keyword evidence="2" id="KW-1185">Reference proteome</keyword>
<protein>
    <submittedName>
        <fullName evidence="1">Uncharacterized protein</fullName>
    </submittedName>
</protein>
<sequence length="90" mass="10574">MCRKYRRYAFKGVGYEDNNQIIYRFPNHYGASVIDGFGSQGLELMPVHFFGNDYHHYENMADFPLTYLSDENLQLVLTEIFETGYTTKTI</sequence>
<organism evidence="1 2">
    <name type="scientific">Enterococcus alishanensis</name>
    <dbReference type="NCBI Taxonomy" id="1303817"/>
    <lineage>
        <taxon>Bacteria</taxon>
        <taxon>Bacillati</taxon>
        <taxon>Bacillota</taxon>
        <taxon>Bacilli</taxon>
        <taxon>Lactobacillales</taxon>
        <taxon>Enterococcaceae</taxon>
        <taxon>Enterococcus</taxon>
    </lineage>
</organism>
<accession>A0ABS6TCS6</accession>
<proteinExistence type="predicted"/>
<comment type="caution">
    <text evidence="1">The sequence shown here is derived from an EMBL/GenBank/DDBJ whole genome shotgun (WGS) entry which is preliminary data.</text>
</comment>
<gene>
    <name evidence="1" type="ORF">KUA55_08600</name>
</gene>
<name>A0ABS6TCS6_9ENTE</name>
<dbReference type="EMBL" id="JAHUZB010000003">
    <property type="protein sequence ID" value="MBV7390736.1"/>
    <property type="molecule type" value="Genomic_DNA"/>
</dbReference>
<dbReference type="Proteomes" id="UP000774130">
    <property type="component" value="Unassembled WGS sequence"/>
</dbReference>
<evidence type="ECO:0000313" key="2">
    <source>
        <dbReference type="Proteomes" id="UP000774130"/>
    </source>
</evidence>
<evidence type="ECO:0000313" key="1">
    <source>
        <dbReference type="EMBL" id="MBV7390736.1"/>
    </source>
</evidence>